<dbReference type="AlphaFoldDB" id="A0A6S6SF91"/>
<dbReference type="Pfam" id="PF00581">
    <property type="entry name" value="Rhodanese"/>
    <property type="match status" value="1"/>
</dbReference>
<dbReference type="Gene3D" id="3.40.250.10">
    <property type="entry name" value="Rhodanese-like domain"/>
    <property type="match status" value="1"/>
</dbReference>
<sequence length="115" mass="12953">MQNMLNQSSVSSRELQALLQGRKEGKVDFLLVDVRELPEYDASYIIGVDMFKPTSLFQSWSKDFLDKNKEKTVIFTCRSGNRSGQVQDVFKRNGMNNVINHAGGIISYAGETQEG</sequence>
<accession>A0A6S6SF91</accession>
<gene>
    <name evidence="2" type="ORF">HELGO_WM29502</name>
</gene>
<organism evidence="2">
    <name type="scientific">uncultured Sulfurovum sp</name>
    <dbReference type="NCBI Taxonomy" id="269237"/>
    <lineage>
        <taxon>Bacteria</taxon>
        <taxon>Pseudomonadati</taxon>
        <taxon>Campylobacterota</taxon>
        <taxon>Epsilonproteobacteria</taxon>
        <taxon>Campylobacterales</taxon>
        <taxon>Sulfurovaceae</taxon>
        <taxon>Sulfurovum</taxon>
        <taxon>environmental samples</taxon>
    </lineage>
</organism>
<dbReference type="SUPFAM" id="SSF52821">
    <property type="entry name" value="Rhodanese/Cell cycle control phosphatase"/>
    <property type="match status" value="1"/>
</dbReference>
<dbReference type="InterPro" id="IPR036873">
    <property type="entry name" value="Rhodanese-like_dom_sf"/>
</dbReference>
<feature type="domain" description="Rhodanese" evidence="1">
    <location>
        <begin position="25"/>
        <end position="114"/>
    </location>
</feature>
<dbReference type="InterPro" id="IPR001763">
    <property type="entry name" value="Rhodanese-like_dom"/>
</dbReference>
<dbReference type="PROSITE" id="PS50206">
    <property type="entry name" value="RHODANESE_3"/>
    <property type="match status" value="1"/>
</dbReference>
<evidence type="ECO:0000259" key="1">
    <source>
        <dbReference type="PROSITE" id="PS50206"/>
    </source>
</evidence>
<proteinExistence type="predicted"/>
<reference evidence="2" key="1">
    <citation type="submission" date="2020-01" db="EMBL/GenBank/DDBJ databases">
        <authorList>
            <person name="Meier V. D."/>
            <person name="Meier V D."/>
        </authorList>
    </citation>
    <scope>NUCLEOTIDE SEQUENCE</scope>
    <source>
        <strain evidence="2">HLG_WM_MAG_02</strain>
    </source>
</reference>
<evidence type="ECO:0000313" key="2">
    <source>
        <dbReference type="EMBL" id="CAA6803489.1"/>
    </source>
</evidence>
<dbReference type="EMBL" id="CACVAZ010000013">
    <property type="protein sequence ID" value="CAA6803489.1"/>
    <property type="molecule type" value="Genomic_DNA"/>
</dbReference>
<name>A0A6S6SF91_9BACT</name>
<protein>
    <submittedName>
        <fullName evidence="2">Rubredoxin</fullName>
    </submittedName>
</protein>
<dbReference type="SMART" id="SM00450">
    <property type="entry name" value="RHOD"/>
    <property type="match status" value="1"/>
</dbReference>